<evidence type="ECO:0000256" key="8">
    <source>
        <dbReference type="SAM" id="SignalP"/>
    </source>
</evidence>
<evidence type="ECO:0000313" key="10">
    <source>
        <dbReference type="Proteomes" id="UP001154078"/>
    </source>
</evidence>
<accession>A0A9P0BCS7</accession>
<protein>
    <recommendedName>
        <fullName evidence="4">protein disulfide-isomerase</fullName>
        <ecNumber evidence="4">5.3.4.1</ecNumber>
    </recommendedName>
</protein>
<dbReference type="EC" id="5.3.4.1" evidence="4"/>
<organism evidence="9 10">
    <name type="scientific">Brassicogethes aeneus</name>
    <name type="common">Rape pollen beetle</name>
    <name type="synonym">Meligethes aeneus</name>
    <dbReference type="NCBI Taxonomy" id="1431903"/>
    <lineage>
        <taxon>Eukaryota</taxon>
        <taxon>Metazoa</taxon>
        <taxon>Ecdysozoa</taxon>
        <taxon>Arthropoda</taxon>
        <taxon>Hexapoda</taxon>
        <taxon>Insecta</taxon>
        <taxon>Pterygota</taxon>
        <taxon>Neoptera</taxon>
        <taxon>Endopterygota</taxon>
        <taxon>Coleoptera</taxon>
        <taxon>Polyphaga</taxon>
        <taxon>Cucujiformia</taxon>
        <taxon>Nitidulidae</taxon>
        <taxon>Meligethinae</taxon>
        <taxon>Brassicogethes</taxon>
    </lineage>
</organism>
<gene>
    <name evidence="9" type="ORF">MELIAE_LOCUS9890</name>
</gene>
<dbReference type="AlphaFoldDB" id="A0A9P0BCS7"/>
<evidence type="ECO:0000313" key="9">
    <source>
        <dbReference type="EMBL" id="CAH0560060.1"/>
    </source>
</evidence>
<dbReference type="Pfam" id="PF13848">
    <property type="entry name" value="Thioredoxin_6"/>
    <property type="match status" value="1"/>
</dbReference>
<evidence type="ECO:0000256" key="6">
    <source>
        <dbReference type="ARBA" id="ARBA00023235"/>
    </source>
</evidence>
<evidence type="ECO:0000256" key="2">
    <source>
        <dbReference type="ARBA" id="ARBA00004319"/>
    </source>
</evidence>
<dbReference type="PANTHER" id="PTHR18929">
    <property type="entry name" value="PROTEIN DISULFIDE ISOMERASE"/>
    <property type="match status" value="1"/>
</dbReference>
<dbReference type="GO" id="GO:0003756">
    <property type="term" value="F:protein disulfide isomerase activity"/>
    <property type="evidence" value="ECO:0007669"/>
    <property type="project" value="UniProtKB-EC"/>
</dbReference>
<evidence type="ECO:0000256" key="7">
    <source>
        <dbReference type="ARBA" id="ARBA00023284"/>
    </source>
</evidence>
<dbReference type="GO" id="GO:0006457">
    <property type="term" value="P:protein folding"/>
    <property type="evidence" value="ECO:0007669"/>
    <property type="project" value="TreeGrafter"/>
</dbReference>
<evidence type="ECO:0000256" key="4">
    <source>
        <dbReference type="ARBA" id="ARBA00012723"/>
    </source>
</evidence>
<feature type="signal peptide" evidence="8">
    <location>
        <begin position="1"/>
        <end position="18"/>
    </location>
</feature>
<name>A0A9P0BCS7_BRAAE</name>
<dbReference type="Gene3D" id="3.40.30.10">
    <property type="entry name" value="Glutaredoxin"/>
    <property type="match status" value="4"/>
</dbReference>
<keyword evidence="10" id="KW-1185">Reference proteome</keyword>
<proteinExistence type="inferred from homology"/>
<dbReference type="Proteomes" id="UP001154078">
    <property type="component" value="Chromosome 7"/>
</dbReference>
<evidence type="ECO:0000256" key="5">
    <source>
        <dbReference type="ARBA" id="ARBA00022824"/>
    </source>
</evidence>
<comment type="subcellular location">
    <subcellularLocation>
        <location evidence="2">Endoplasmic reticulum lumen</location>
    </subcellularLocation>
</comment>
<keyword evidence="7" id="KW-0676">Redox-active center</keyword>
<dbReference type="SUPFAM" id="SSF52833">
    <property type="entry name" value="Thioredoxin-like"/>
    <property type="match status" value="3"/>
</dbReference>
<dbReference type="OrthoDB" id="72053at2759"/>
<sequence>MLFLGWVITSLFIFSSHPQRYNSHEYIFELTDQNFNEKIKSFQQTLVIFYKNHEDLLKFLKAEPENHYGIENEDPVYLVYLDCNDFGKNVCAKYGVTENVEVKIFEEGIHKIDYTGPLSKNLAVKYLRNLNKPNYVELKNQKDIENFMLNQENMFILGYFTSNTNLRNAFLDVANDLKHIYNFALITKFDYSNRDKIVLQKPLHLQNKFEPASVTYQGKSNKKDITNFIEKNKHGLVVLSNDYSTIIYPLAIVYFDVDLKNPQILNYCRNRVLQVAYKFINKTNFAISPRIDFKKNVTYPHVILKVSESKIFEMVEKFTSENLEQFLNNILSNALVKSEEVPKDNGDILVTTVAKNFIEVVLKSPKNVFLILYNSKQNIDSDLFTSCEDAATIFQDELIVTKMDVSKNQILGPFEFYTNPTMFWISKNKNSKPELYNPEMFSSGRFIKFVENKILSKYNKDEV</sequence>
<evidence type="ECO:0000256" key="1">
    <source>
        <dbReference type="ARBA" id="ARBA00001182"/>
    </source>
</evidence>
<reference evidence="9" key="1">
    <citation type="submission" date="2021-12" db="EMBL/GenBank/DDBJ databases">
        <authorList>
            <person name="King R."/>
        </authorList>
    </citation>
    <scope>NUCLEOTIDE SEQUENCE</scope>
</reference>
<dbReference type="InterPro" id="IPR036249">
    <property type="entry name" value="Thioredoxin-like_sf"/>
</dbReference>
<keyword evidence="8" id="KW-0732">Signal</keyword>
<dbReference type="GO" id="GO:0005788">
    <property type="term" value="C:endoplasmic reticulum lumen"/>
    <property type="evidence" value="ECO:0007669"/>
    <property type="project" value="UniProtKB-SubCell"/>
</dbReference>
<feature type="chain" id="PRO_5040126892" description="protein disulfide-isomerase" evidence="8">
    <location>
        <begin position="19"/>
        <end position="463"/>
    </location>
</feature>
<keyword evidence="6" id="KW-0413">Isomerase</keyword>
<dbReference type="GO" id="GO:0034976">
    <property type="term" value="P:response to endoplasmic reticulum stress"/>
    <property type="evidence" value="ECO:0007669"/>
    <property type="project" value="TreeGrafter"/>
</dbReference>
<comment type="catalytic activity">
    <reaction evidence="1">
        <text>Catalyzes the rearrangement of -S-S- bonds in proteins.</text>
        <dbReference type="EC" id="5.3.4.1"/>
    </reaction>
</comment>
<evidence type="ECO:0000256" key="3">
    <source>
        <dbReference type="ARBA" id="ARBA00006347"/>
    </source>
</evidence>
<dbReference type="EMBL" id="OV121138">
    <property type="protein sequence ID" value="CAH0560060.1"/>
    <property type="molecule type" value="Genomic_DNA"/>
</dbReference>
<dbReference type="PANTHER" id="PTHR18929:SF132">
    <property type="entry name" value="PROTEIN DISULFIDE-ISOMERASE A3"/>
    <property type="match status" value="1"/>
</dbReference>
<comment type="similarity">
    <text evidence="3">Belongs to the protein disulfide isomerase family.</text>
</comment>
<keyword evidence="5" id="KW-0256">Endoplasmic reticulum</keyword>